<reference evidence="3" key="1">
    <citation type="submission" date="2018-03" db="EMBL/GenBank/DDBJ databases">
        <title>Lachnoclostridium SNUG30370 gen.nov., sp.nov., isolated from human faeces.</title>
        <authorList>
            <person name="Seo B."/>
            <person name="Jeon K."/>
            <person name="Ko G."/>
        </authorList>
    </citation>
    <scope>NUCLEOTIDE SEQUENCE [LARGE SCALE GENOMIC DNA]</scope>
    <source>
        <strain evidence="3">SNUG30370</strain>
    </source>
</reference>
<keyword evidence="3" id="KW-1185">Reference proteome</keyword>
<evidence type="ECO:0000256" key="1">
    <source>
        <dbReference type="SAM" id="Phobius"/>
    </source>
</evidence>
<keyword evidence="1" id="KW-1133">Transmembrane helix</keyword>
<dbReference type="GeneID" id="77471524"/>
<dbReference type="EMBL" id="PYLP01000016">
    <property type="protein sequence ID" value="PST38260.1"/>
    <property type="molecule type" value="Genomic_DNA"/>
</dbReference>
<dbReference type="RefSeq" id="WP_106988535.1">
    <property type="nucleotide sequence ID" value="NZ_PYLP01000016.1"/>
</dbReference>
<protein>
    <recommendedName>
        <fullName evidence="4">DUF4231 domain-containing protein</fullName>
    </recommendedName>
</protein>
<dbReference type="Proteomes" id="UP000241201">
    <property type="component" value="Unassembled WGS sequence"/>
</dbReference>
<evidence type="ECO:0008006" key="4">
    <source>
        <dbReference type="Google" id="ProtNLM"/>
    </source>
</evidence>
<gene>
    <name evidence="2" type="ORF">C7U55_10535</name>
</gene>
<organism evidence="2 3">
    <name type="scientific">Faecalibacillus faecis</name>
    <dbReference type="NCBI Taxonomy" id="1982628"/>
    <lineage>
        <taxon>Bacteria</taxon>
        <taxon>Bacillati</taxon>
        <taxon>Bacillota</taxon>
        <taxon>Erysipelotrichia</taxon>
        <taxon>Erysipelotrichales</taxon>
        <taxon>Coprobacillaceae</taxon>
        <taxon>Faecalibacillus</taxon>
    </lineage>
</organism>
<keyword evidence="1" id="KW-0472">Membrane</keyword>
<sequence>MNKDIEIKFLNDLTKTRDDYIDQENSMKKCLKISSYIRAISLLLIPVFTFWNFLNGGLVIILTAIISFTEFYIKFNKFDYKLNLLNIVITNLDMEYYLYHNMCGCYSSKNNSKNFKLFVKTTTLMVKEIELKLNNKYDMDAAKNIRYTSKDN</sequence>
<feature type="transmembrane region" description="Helical" evidence="1">
    <location>
        <begin position="33"/>
        <end position="51"/>
    </location>
</feature>
<proteinExistence type="predicted"/>
<accession>A0A2T3FSL3</accession>
<evidence type="ECO:0000313" key="2">
    <source>
        <dbReference type="EMBL" id="PST38260.1"/>
    </source>
</evidence>
<comment type="caution">
    <text evidence="2">The sequence shown here is derived from an EMBL/GenBank/DDBJ whole genome shotgun (WGS) entry which is preliminary data.</text>
</comment>
<feature type="transmembrane region" description="Helical" evidence="1">
    <location>
        <begin position="57"/>
        <end position="73"/>
    </location>
</feature>
<name>A0A2T3FSL3_9FIRM</name>
<evidence type="ECO:0000313" key="3">
    <source>
        <dbReference type="Proteomes" id="UP000241201"/>
    </source>
</evidence>
<keyword evidence="1" id="KW-0812">Transmembrane</keyword>
<dbReference type="AlphaFoldDB" id="A0A2T3FSL3"/>